<sequence>MADLLNRISVDGVWAAVEADLNGHTIRVYQLPTDLVRIDTTTANSYADVVSAHGLLQFGHSKDDPHRPQLKIATAILDPLGMPLITTVAPGNTADDPMYVPAISAVRASLGTGGKTYVGDCKMSALGTRACVASGGDFYLCPLSDVQLSATRRRELLQPVWDGSQRLDRVVRPGAEGKSDELVAEGFSVDVPLTGPMGGTEMGWTERRWLVRSCAYAVAEESALDRRLAKAQAAVGALAARKQGKKRMSEVEVVEAAAAILTRERVTGLLDVTVQAATTTRQKRAYRGRPSATETVVELAVAVRRNEDAIANRKREMGWQVYATNRLELGLTPVVWAYRDQYRIENDWSRLKGRPLGLTPIYLQNEERMQGLVHLLSLALRILTLVEWEVRERLRKTERTLRGLYPGQAGRQTSRPTAELLLAAMKTISVSVVEVDGRTQALLTPLTDFQKELLTLWNLPSDLYETLARRFPKPVANMSEP</sequence>
<keyword evidence="2" id="KW-1185">Reference proteome</keyword>
<evidence type="ECO:0000313" key="2">
    <source>
        <dbReference type="Proteomes" id="UP000214646"/>
    </source>
</evidence>
<gene>
    <name evidence="1" type="ORF">FRUB_08293</name>
</gene>
<protein>
    <recommendedName>
        <fullName evidence="3">Mobile element protein</fullName>
    </recommendedName>
</protein>
<proteinExistence type="predicted"/>
<evidence type="ECO:0000313" key="1">
    <source>
        <dbReference type="EMBL" id="OWK35730.1"/>
    </source>
</evidence>
<dbReference type="Proteomes" id="UP000214646">
    <property type="component" value="Unassembled WGS sequence"/>
</dbReference>
<comment type="caution">
    <text evidence="1">The sequence shown here is derived from an EMBL/GenBank/DDBJ whole genome shotgun (WGS) entry which is preliminary data.</text>
</comment>
<dbReference type="EMBL" id="NIDE01000017">
    <property type="protein sequence ID" value="OWK35730.1"/>
    <property type="molecule type" value="Genomic_DNA"/>
</dbReference>
<dbReference type="PANTHER" id="PTHR34614:SF2">
    <property type="entry name" value="TRANSPOSASE IS4-LIKE DOMAIN-CONTAINING PROTEIN"/>
    <property type="match status" value="1"/>
</dbReference>
<dbReference type="PANTHER" id="PTHR34614">
    <property type="match status" value="1"/>
</dbReference>
<dbReference type="AlphaFoldDB" id="A0A225D2A5"/>
<name>A0A225D2A5_9BACT</name>
<reference evidence="2" key="1">
    <citation type="submission" date="2017-06" db="EMBL/GenBank/DDBJ databases">
        <title>Genome analysis of Fimbriiglobus ruber SP5, the first member of the order Planctomycetales with confirmed chitinolytic capability.</title>
        <authorList>
            <person name="Ravin N.V."/>
            <person name="Rakitin A.L."/>
            <person name="Ivanova A.A."/>
            <person name="Beletsky A.V."/>
            <person name="Kulichevskaya I.S."/>
            <person name="Mardanov A.V."/>
            <person name="Dedysh S.N."/>
        </authorList>
    </citation>
    <scope>NUCLEOTIDE SEQUENCE [LARGE SCALE GENOMIC DNA]</scope>
    <source>
        <strain evidence="2">SP5</strain>
    </source>
</reference>
<organism evidence="1 2">
    <name type="scientific">Fimbriiglobus ruber</name>
    <dbReference type="NCBI Taxonomy" id="1908690"/>
    <lineage>
        <taxon>Bacteria</taxon>
        <taxon>Pseudomonadati</taxon>
        <taxon>Planctomycetota</taxon>
        <taxon>Planctomycetia</taxon>
        <taxon>Gemmatales</taxon>
        <taxon>Gemmataceae</taxon>
        <taxon>Fimbriiglobus</taxon>
    </lineage>
</organism>
<evidence type="ECO:0008006" key="3">
    <source>
        <dbReference type="Google" id="ProtNLM"/>
    </source>
</evidence>
<accession>A0A225D2A5</accession>